<name>A0A1S3DVL4_CICAR</name>
<dbReference type="GeneID" id="101495540"/>
<dbReference type="PANTHER" id="PTHR47780:SF1">
    <property type="entry name" value="PROTEIN SET DOMAIN GROUP 41"/>
    <property type="match status" value="1"/>
</dbReference>
<dbReference type="RefSeq" id="XP_012567532.1">
    <property type="nucleotide sequence ID" value="XM_012712078.2"/>
</dbReference>
<evidence type="ECO:0000313" key="1">
    <source>
        <dbReference type="Proteomes" id="UP000087171"/>
    </source>
</evidence>
<sequence>MEMEMRSISDRDIGTDITPPLTPFSFSLHNTHLHTHCSSCFSLITPIIPTTNHSHSTFYCSPHCSTSHSPIHLSSAERHLPSSINSSLLRTALRLLLLHHTTSLFPRINHLLTNRLLLTCQNDDVNETIRLGAHAMATAIANHRGGGSGGFSEPYDNAVLEKSTDALCAVLTNAVEVHDNEGCAVGIAVFEPAFSWINHSCSPNACYRFSFSSSSLLSQESKFLIAPFTRNSQQPQIDCGVSGSSSEFAQGVLLLRFIFVNGKFQYEPQFVVFQECLQLRPITSSLIMEGWRICGPRLIVRSIKRIKKGEEVTVAYTDLLQPKALRQSELWSKYRFLCCCKRCTSLPFTYVDHALQEISVLYGDSSGLRTNYKFFRDMADRRLTDSIEDAISEYLSVGDSLSCCEKLEKILTEGLDEQLEENEEKSHYKFILHPLHHLSLNSYTTLASAYKVRACDLSSGDFEIDSNQSESKAFDLSRTSTAYFLLLASGVHHLFNSESSLIASVANFWVGAGESLLTLTKSSGWSSKFVNFDLVLSNIASDTKFECSKCSLMDRFRDSILNGKIKSEDFENVSNEFIHCVSDITHKVWNFLVYGCHFLKSCKDPISFSWLMSIKNSVDVGANDIKTDMCYTHEPENSIGVSDELAYTDHTVAHILQLGRHCLTYGGLLAFVCYGPNSHLVSHVQNILARENNFLFSL</sequence>
<dbReference type="PANTHER" id="PTHR47780">
    <property type="entry name" value="PROTEIN SET DOMAIN GROUP 41"/>
    <property type="match status" value="1"/>
</dbReference>
<dbReference type="Proteomes" id="UP000087171">
    <property type="component" value="Unplaced"/>
</dbReference>
<dbReference type="InterPro" id="IPR046341">
    <property type="entry name" value="SET_dom_sf"/>
</dbReference>
<organism evidence="1 2">
    <name type="scientific">Cicer arietinum</name>
    <name type="common">Chickpea</name>
    <name type="synonym">Garbanzo</name>
    <dbReference type="NCBI Taxonomy" id="3827"/>
    <lineage>
        <taxon>Eukaryota</taxon>
        <taxon>Viridiplantae</taxon>
        <taxon>Streptophyta</taxon>
        <taxon>Embryophyta</taxon>
        <taxon>Tracheophyta</taxon>
        <taxon>Spermatophyta</taxon>
        <taxon>Magnoliopsida</taxon>
        <taxon>eudicotyledons</taxon>
        <taxon>Gunneridae</taxon>
        <taxon>Pentapetalae</taxon>
        <taxon>rosids</taxon>
        <taxon>fabids</taxon>
        <taxon>Fabales</taxon>
        <taxon>Fabaceae</taxon>
        <taxon>Papilionoideae</taxon>
        <taxon>50 kb inversion clade</taxon>
        <taxon>NPAAA clade</taxon>
        <taxon>Hologalegina</taxon>
        <taxon>IRL clade</taxon>
        <taxon>Cicereae</taxon>
        <taxon>Cicer</taxon>
    </lineage>
</organism>
<accession>A0A1S3DVL4</accession>
<dbReference type="AlphaFoldDB" id="A0A1S3DVL4"/>
<dbReference type="Gene3D" id="1.10.220.160">
    <property type="match status" value="1"/>
</dbReference>
<gene>
    <name evidence="2" type="primary">LOC101495540</name>
</gene>
<dbReference type="STRING" id="3827.A0A1S3DVL4"/>
<keyword evidence="1" id="KW-1185">Reference proteome</keyword>
<reference evidence="2" key="1">
    <citation type="submission" date="2025-08" db="UniProtKB">
        <authorList>
            <consortium name="RefSeq"/>
        </authorList>
    </citation>
    <scope>IDENTIFICATION</scope>
    <source>
        <tissue evidence="2">Etiolated seedlings</tissue>
    </source>
</reference>
<dbReference type="OrthoDB" id="5945798at2759"/>
<dbReference type="SUPFAM" id="SSF82199">
    <property type="entry name" value="SET domain"/>
    <property type="match status" value="1"/>
</dbReference>
<dbReference type="Gene3D" id="6.10.140.2220">
    <property type="match status" value="1"/>
</dbReference>
<evidence type="ECO:0000313" key="2">
    <source>
        <dbReference type="RefSeq" id="XP_012567532.1"/>
    </source>
</evidence>
<dbReference type="Gene3D" id="2.170.270.10">
    <property type="entry name" value="SET domain"/>
    <property type="match status" value="2"/>
</dbReference>
<protein>
    <submittedName>
        <fullName evidence="2">Protein SET DOMAIN GROUP 41 isoform X1</fullName>
    </submittedName>
</protein>
<proteinExistence type="predicted"/>
<dbReference type="CDD" id="cd20071">
    <property type="entry name" value="SET_SMYD"/>
    <property type="match status" value="1"/>
</dbReference>